<reference evidence="1 2" key="1">
    <citation type="submission" date="2023-07" db="EMBL/GenBank/DDBJ databases">
        <title>Sorghum-associated microbial communities from plants grown in Nebraska, USA.</title>
        <authorList>
            <person name="Schachtman D."/>
        </authorList>
    </citation>
    <scope>NUCLEOTIDE SEQUENCE [LARGE SCALE GENOMIC DNA]</scope>
    <source>
        <strain evidence="1 2">BE167</strain>
    </source>
</reference>
<name>A0ABU1UEC1_9MICC</name>
<organism evidence="1 2">
    <name type="scientific">Arthrobacter ginsengisoli</name>
    <dbReference type="NCBI Taxonomy" id="1356565"/>
    <lineage>
        <taxon>Bacteria</taxon>
        <taxon>Bacillati</taxon>
        <taxon>Actinomycetota</taxon>
        <taxon>Actinomycetes</taxon>
        <taxon>Micrococcales</taxon>
        <taxon>Micrococcaceae</taxon>
        <taxon>Arthrobacter</taxon>
    </lineage>
</organism>
<evidence type="ECO:0000313" key="1">
    <source>
        <dbReference type="EMBL" id="MDR7083490.1"/>
    </source>
</evidence>
<dbReference type="Proteomes" id="UP001252243">
    <property type="component" value="Unassembled WGS sequence"/>
</dbReference>
<comment type="caution">
    <text evidence="1">The sequence shown here is derived from an EMBL/GenBank/DDBJ whole genome shotgun (WGS) entry which is preliminary data.</text>
</comment>
<keyword evidence="2" id="KW-1185">Reference proteome</keyword>
<evidence type="ECO:0000313" key="2">
    <source>
        <dbReference type="Proteomes" id="UP001252243"/>
    </source>
</evidence>
<accession>A0ABU1UEC1</accession>
<gene>
    <name evidence="1" type="ORF">J2X01_002784</name>
</gene>
<proteinExistence type="predicted"/>
<sequence>MPWTSVISAAAARRYGVTVPVVESVVTAFCPGPWQVVFLFSIVAENNRT</sequence>
<protein>
    <submittedName>
        <fullName evidence="1">Uncharacterized protein</fullName>
    </submittedName>
</protein>
<dbReference type="EMBL" id="JAVDVQ010000011">
    <property type="protein sequence ID" value="MDR7083490.1"/>
    <property type="molecule type" value="Genomic_DNA"/>
</dbReference>